<dbReference type="Pfam" id="PF16178">
    <property type="entry name" value="Anoct_dimer"/>
    <property type="match status" value="1"/>
</dbReference>
<reference evidence="2 3" key="1">
    <citation type="submission" date="2024-11" db="EMBL/GenBank/DDBJ databases">
        <title>Adaptive evolution of stress response genes in parasites aligns with host niche diversity.</title>
        <authorList>
            <person name="Hahn C."/>
            <person name="Resl P."/>
        </authorList>
    </citation>
    <scope>NUCLEOTIDE SEQUENCE [LARGE SCALE GENOMIC DNA]</scope>
    <source>
        <strain evidence="2">EGGRZ-B1_66</strain>
        <tissue evidence="2">Body</tissue>
    </source>
</reference>
<proteinExistence type="predicted"/>
<feature type="domain" description="Anoctamin dimerisation" evidence="1">
    <location>
        <begin position="28"/>
        <end position="72"/>
    </location>
</feature>
<dbReference type="Proteomes" id="UP001626550">
    <property type="component" value="Unassembled WGS sequence"/>
</dbReference>
<dbReference type="EMBL" id="JBJKFK010001027">
    <property type="protein sequence ID" value="KAL3314340.1"/>
    <property type="molecule type" value="Genomic_DNA"/>
</dbReference>
<name>A0ABD2Q400_9PLAT</name>
<gene>
    <name evidence="2" type="primary">ANO1_3</name>
    <name evidence="2" type="ORF">Ciccas_007047</name>
</gene>
<keyword evidence="3" id="KW-1185">Reference proteome</keyword>
<dbReference type="InterPro" id="IPR032394">
    <property type="entry name" value="Anoct_dimer"/>
</dbReference>
<comment type="caution">
    <text evidence="2">The sequence shown here is derived from an EMBL/GenBank/DDBJ whole genome shotgun (WGS) entry which is preliminary data.</text>
</comment>
<evidence type="ECO:0000313" key="3">
    <source>
        <dbReference type="Proteomes" id="UP001626550"/>
    </source>
</evidence>
<accession>A0ABD2Q400</accession>
<dbReference type="AlphaFoldDB" id="A0ABD2Q400"/>
<evidence type="ECO:0000313" key="2">
    <source>
        <dbReference type="EMBL" id="KAL3314340.1"/>
    </source>
</evidence>
<evidence type="ECO:0000259" key="1">
    <source>
        <dbReference type="Pfam" id="PF16178"/>
    </source>
</evidence>
<protein>
    <submittedName>
        <fullName evidence="2">Anoctamin-1</fullName>
    </submittedName>
</protein>
<sequence>MLRAVYTPRLVNICLSHVAKLKENPELYFRDGKRLIDYVLVYRKDCPYAKKRAAFLASLAYKNIEIEIEDSDGNILGATGAPNDMNEVAKQYFDKKQKHHKQDEEAAKVVMRTASPENVEAGVSFIAPYTKV</sequence>
<organism evidence="2 3">
    <name type="scientific">Cichlidogyrus casuarinus</name>
    <dbReference type="NCBI Taxonomy" id="1844966"/>
    <lineage>
        <taxon>Eukaryota</taxon>
        <taxon>Metazoa</taxon>
        <taxon>Spiralia</taxon>
        <taxon>Lophotrochozoa</taxon>
        <taxon>Platyhelminthes</taxon>
        <taxon>Monogenea</taxon>
        <taxon>Monopisthocotylea</taxon>
        <taxon>Dactylogyridea</taxon>
        <taxon>Ancyrocephalidae</taxon>
        <taxon>Cichlidogyrus</taxon>
    </lineage>
</organism>